<accession>A0A5B7HJY6</accession>
<comment type="caution">
    <text evidence="3">The sequence shown here is derived from an EMBL/GenBank/DDBJ whole genome shotgun (WGS) entry which is preliminary data.</text>
</comment>
<evidence type="ECO:0000313" key="3">
    <source>
        <dbReference type="EMBL" id="MPC69547.1"/>
    </source>
</evidence>
<protein>
    <submittedName>
        <fullName evidence="3">Uncharacterized protein</fullName>
    </submittedName>
</protein>
<dbReference type="Proteomes" id="UP000324222">
    <property type="component" value="Unassembled WGS sequence"/>
</dbReference>
<sequence length="101" mass="10410">MLPWGGSESGTWPCTPSALGPTVRGHREGGADPAGDKGPDPLPPSHQGTILLSLPLLVSAPSFTAFVTIFNPSALALLLTLVLTKESLRCCGLEFSSGLIL</sequence>
<keyword evidence="2" id="KW-0812">Transmembrane</keyword>
<reference evidence="3 4" key="1">
    <citation type="submission" date="2019-05" db="EMBL/GenBank/DDBJ databases">
        <title>Another draft genome of Portunus trituberculatus and its Hox gene families provides insights of decapod evolution.</title>
        <authorList>
            <person name="Jeong J.-H."/>
            <person name="Song I."/>
            <person name="Kim S."/>
            <person name="Choi T."/>
            <person name="Kim D."/>
            <person name="Ryu S."/>
            <person name="Kim W."/>
        </authorList>
    </citation>
    <scope>NUCLEOTIDE SEQUENCE [LARGE SCALE GENOMIC DNA]</scope>
    <source>
        <tissue evidence="3">Muscle</tissue>
    </source>
</reference>
<dbReference type="AlphaFoldDB" id="A0A5B7HJY6"/>
<feature type="region of interest" description="Disordered" evidence="1">
    <location>
        <begin position="1"/>
        <end position="46"/>
    </location>
</feature>
<dbReference type="EMBL" id="VSRR010029621">
    <property type="protein sequence ID" value="MPC69547.1"/>
    <property type="molecule type" value="Genomic_DNA"/>
</dbReference>
<gene>
    <name evidence="3" type="ORF">E2C01_063776</name>
</gene>
<keyword evidence="2" id="KW-1133">Transmembrane helix</keyword>
<feature type="compositionally biased region" description="Basic and acidic residues" evidence="1">
    <location>
        <begin position="25"/>
        <end position="39"/>
    </location>
</feature>
<keyword evidence="4" id="KW-1185">Reference proteome</keyword>
<feature type="transmembrane region" description="Helical" evidence="2">
    <location>
        <begin position="63"/>
        <end position="83"/>
    </location>
</feature>
<proteinExistence type="predicted"/>
<organism evidence="3 4">
    <name type="scientific">Portunus trituberculatus</name>
    <name type="common">Swimming crab</name>
    <name type="synonym">Neptunus trituberculatus</name>
    <dbReference type="NCBI Taxonomy" id="210409"/>
    <lineage>
        <taxon>Eukaryota</taxon>
        <taxon>Metazoa</taxon>
        <taxon>Ecdysozoa</taxon>
        <taxon>Arthropoda</taxon>
        <taxon>Crustacea</taxon>
        <taxon>Multicrustacea</taxon>
        <taxon>Malacostraca</taxon>
        <taxon>Eumalacostraca</taxon>
        <taxon>Eucarida</taxon>
        <taxon>Decapoda</taxon>
        <taxon>Pleocyemata</taxon>
        <taxon>Brachyura</taxon>
        <taxon>Eubrachyura</taxon>
        <taxon>Portunoidea</taxon>
        <taxon>Portunidae</taxon>
        <taxon>Portuninae</taxon>
        <taxon>Portunus</taxon>
    </lineage>
</organism>
<evidence type="ECO:0000313" key="4">
    <source>
        <dbReference type="Proteomes" id="UP000324222"/>
    </source>
</evidence>
<evidence type="ECO:0000256" key="2">
    <source>
        <dbReference type="SAM" id="Phobius"/>
    </source>
</evidence>
<name>A0A5B7HJY6_PORTR</name>
<evidence type="ECO:0000256" key="1">
    <source>
        <dbReference type="SAM" id="MobiDB-lite"/>
    </source>
</evidence>
<keyword evidence="2" id="KW-0472">Membrane</keyword>